<name>G4Z7K5_PHYSP</name>
<dbReference type="RefSeq" id="XP_009523762.1">
    <property type="nucleotide sequence ID" value="XM_009525467.1"/>
</dbReference>
<dbReference type="Proteomes" id="UP000002640">
    <property type="component" value="Unassembled WGS sequence"/>
</dbReference>
<dbReference type="OMA" id="YHNISQH"/>
<keyword evidence="1" id="KW-0732">Signal</keyword>
<dbReference type="InParanoid" id="G4Z7K5"/>
<feature type="chain" id="PRO_5003471950" evidence="1">
    <location>
        <begin position="21"/>
        <end position="129"/>
    </location>
</feature>
<gene>
    <name evidence="2" type="ORF">PHYSODRAFT_391197</name>
</gene>
<sequence>GTRAATALLLHARILHTALEDSSDEDDSGDELDDINVAIQVLATRYLFRSTVLKSADGYPARIFLMGSVRARRVLRISVDGFCLLLASVAPHRVFQRKPGKQQQAPVQLQLEVFLFSMQSLSYHNISQH</sequence>
<dbReference type="KEGG" id="psoj:PHYSODRAFT_391197"/>
<dbReference type="GeneID" id="20651109"/>
<evidence type="ECO:0000313" key="3">
    <source>
        <dbReference type="Proteomes" id="UP000002640"/>
    </source>
</evidence>
<evidence type="ECO:0000313" key="2">
    <source>
        <dbReference type="EMBL" id="EGZ21045.1"/>
    </source>
</evidence>
<feature type="non-terminal residue" evidence="2">
    <location>
        <position position="1"/>
    </location>
</feature>
<feature type="signal peptide" evidence="1">
    <location>
        <begin position="1"/>
        <end position="20"/>
    </location>
</feature>
<dbReference type="EMBL" id="JH159153">
    <property type="protein sequence ID" value="EGZ21045.1"/>
    <property type="molecule type" value="Genomic_DNA"/>
</dbReference>
<accession>G4Z7K5</accession>
<dbReference type="AlphaFoldDB" id="G4Z7K5"/>
<organism evidence="2 3">
    <name type="scientific">Phytophthora sojae (strain P6497)</name>
    <name type="common">Soybean stem and root rot agent</name>
    <name type="synonym">Phytophthora megasperma f. sp. glycines</name>
    <dbReference type="NCBI Taxonomy" id="1094619"/>
    <lineage>
        <taxon>Eukaryota</taxon>
        <taxon>Sar</taxon>
        <taxon>Stramenopiles</taxon>
        <taxon>Oomycota</taxon>
        <taxon>Peronosporomycetes</taxon>
        <taxon>Peronosporales</taxon>
        <taxon>Peronosporaceae</taxon>
        <taxon>Phytophthora</taxon>
    </lineage>
</organism>
<evidence type="ECO:0000256" key="1">
    <source>
        <dbReference type="SAM" id="SignalP"/>
    </source>
</evidence>
<protein>
    <submittedName>
        <fullName evidence="2">Uncharacterized protein</fullName>
    </submittedName>
</protein>
<feature type="non-terminal residue" evidence="2">
    <location>
        <position position="129"/>
    </location>
</feature>
<proteinExistence type="predicted"/>
<keyword evidence="3" id="KW-1185">Reference proteome</keyword>
<reference evidence="2 3" key="1">
    <citation type="journal article" date="2006" name="Science">
        <title>Phytophthora genome sequences uncover evolutionary origins and mechanisms of pathogenesis.</title>
        <authorList>
            <person name="Tyler B.M."/>
            <person name="Tripathy S."/>
            <person name="Zhang X."/>
            <person name="Dehal P."/>
            <person name="Jiang R.H."/>
            <person name="Aerts A."/>
            <person name="Arredondo F.D."/>
            <person name="Baxter L."/>
            <person name="Bensasson D."/>
            <person name="Beynon J.L."/>
            <person name="Chapman J."/>
            <person name="Damasceno C.M."/>
            <person name="Dorrance A.E."/>
            <person name="Dou D."/>
            <person name="Dickerman A.W."/>
            <person name="Dubchak I.L."/>
            <person name="Garbelotto M."/>
            <person name="Gijzen M."/>
            <person name="Gordon S.G."/>
            <person name="Govers F."/>
            <person name="Grunwald N.J."/>
            <person name="Huang W."/>
            <person name="Ivors K.L."/>
            <person name="Jones R.W."/>
            <person name="Kamoun S."/>
            <person name="Krampis K."/>
            <person name="Lamour K.H."/>
            <person name="Lee M.K."/>
            <person name="McDonald W.H."/>
            <person name="Medina M."/>
            <person name="Meijer H.J."/>
            <person name="Nordberg E.K."/>
            <person name="Maclean D.J."/>
            <person name="Ospina-Giraldo M.D."/>
            <person name="Morris P.F."/>
            <person name="Phuntumart V."/>
            <person name="Putnam N.H."/>
            <person name="Rash S."/>
            <person name="Rose J.K."/>
            <person name="Sakihama Y."/>
            <person name="Salamov A.A."/>
            <person name="Savidor A."/>
            <person name="Scheuring C.F."/>
            <person name="Smith B.M."/>
            <person name="Sobral B.W."/>
            <person name="Terry A."/>
            <person name="Torto-Alalibo T.A."/>
            <person name="Win J."/>
            <person name="Xu Z."/>
            <person name="Zhang H."/>
            <person name="Grigoriev I.V."/>
            <person name="Rokhsar D.S."/>
            <person name="Boore J.L."/>
        </authorList>
    </citation>
    <scope>NUCLEOTIDE SEQUENCE [LARGE SCALE GENOMIC DNA]</scope>
    <source>
        <strain evidence="2 3">P6497</strain>
    </source>
</reference>